<name>A0A480AW07_9BURK</name>
<keyword evidence="4" id="KW-1185">Reference proteome</keyword>
<evidence type="ECO:0000313" key="3">
    <source>
        <dbReference type="EMBL" id="GCL63975.1"/>
    </source>
</evidence>
<keyword evidence="2" id="KW-1133">Transmembrane helix</keyword>
<proteinExistence type="predicted"/>
<dbReference type="RefSeq" id="WP_137733707.1">
    <property type="nucleotide sequence ID" value="NZ_BJCL01000007.1"/>
</dbReference>
<evidence type="ECO:0000256" key="1">
    <source>
        <dbReference type="SAM" id="MobiDB-lite"/>
    </source>
</evidence>
<dbReference type="OrthoDB" id="8703356at2"/>
<dbReference type="EMBL" id="BJCL01000007">
    <property type="protein sequence ID" value="GCL63975.1"/>
    <property type="molecule type" value="Genomic_DNA"/>
</dbReference>
<accession>A0A480AW07</accession>
<feature type="region of interest" description="Disordered" evidence="1">
    <location>
        <begin position="366"/>
        <end position="406"/>
    </location>
</feature>
<keyword evidence="2" id="KW-0812">Transmembrane</keyword>
<organism evidence="3 4">
    <name type="scientific">Pseudaquabacterium pictum</name>
    <dbReference type="NCBI Taxonomy" id="2315236"/>
    <lineage>
        <taxon>Bacteria</taxon>
        <taxon>Pseudomonadati</taxon>
        <taxon>Pseudomonadota</taxon>
        <taxon>Betaproteobacteria</taxon>
        <taxon>Burkholderiales</taxon>
        <taxon>Sphaerotilaceae</taxon>
        <taxon>Pseudaquabacterium</taxon>
    </lineage>
</organism>
<reference evidence="4" key="1">
    <citation type="submission" date="2019-03" db="EMBL/GenBank/DDBJ databases">
        <title>Aquabacterium pictum sp.nov., the first bacteriochlorophyll a-containing freshwater bacterium in the genus Aquabacterium of the class Betaproteobacteria.</title>
        <authorList>
            <person name="Hirose S."/>
            <person name="Tank M."/>
            <person name="Hara E."/>
            <person name="Tamaki H."/>
            <person name="Takaichi S."/>
            <person name="Haruta S."/>
            <person name="Hanada S."/>
        </authorList>
    </citation>
    <scope>NUCLEOTIDE SEQUENCE [LARGE SCALE GENOMIC DNA]</scope>
    <source>
        <strain evidence="4">W35</strain>
    </source>
</reference>
<comment type="caution">
    <text evidence="3">The sequence shown here is derived from an EMBL/GenBank/DDBJ whole genome shotgun (WGS) entry which is preliminary data.</text>
</comment>
<dbReference type="AlphaFoldDB" id="A0A480AW07"/>
<evidence type="ECO:0000256" key="2">
    <source>
        <dbReference type="SAM" id="Phobius"/>
    </source>
</evidence>
<feature type="transmembrane region" description="Helical" evidence="2">
    <location>
        <begin position="78"/>
        <end position="100"/>
    </location>
</feature>
<feature type="compositionally biased region" description="Low complexity" evidence="1">
    <location>
        <begin position="367"/>
        <end position="406"/>
    </location>
</feature>
<protein>
    <recommendedName>
        <fullName evidence="5">PEP-CTERM protein-sorting domain-containing protein</fullName>
    </recommendedName>
</protein>
<gene>
    <name evidence="3" type="ORF">AQPW35_30560</name>
</gene>
<keyword evidence="2" id="KW-0472">Membrane</keyword>
<sequence length="406" mass="42225">MLSSTVPSRACPQCGLRLRRTRRLVADLAPQLDADLRRYRCRAASCGWTGLLPRGRHPVPVVPAVRAPGLPQRVRQGLWLLVGGAVACAVPAAVVVLMAVGHQADQAALRDVPEGVSHDGRPVPAALARPLPRAAAEPAPDGPALAVREGCAWGQPGRMPYRGTTAQALRAARLPPEVVQEVARRRAARAITDRVEIRTGAIRAVGDGREFNPRSFAMTYGHTLCVGARVNFASGHVERGDLYEVRDARGQLHAVMVPDVCGNVSVLGARGEKVDKRALTAAQAARGGPVPWVGLAADAAPRLPWLTGVRHALGLEDGGRRGGGKPGTAVRQSVDGARAVPEPGTLGVVALALVVLALQRRLSHGLAAVSRRAPSSRPCASSSSSGRRPSSSSSSPASARTGSAGG</sequence>
<evidence type="ECO:0000313" key="4">
    <source>
        <dbReference type="Proteomes" id="UP000301751"/>
    </source>
</evidence>
<evidence type="ECO:0008006" key="5">
    <source>
        <dbReference type="Google" id="ProtNLM"/>
    </source>
</evidence>
<dbReference type="Proteomes" id="UP000301751">
    <property type="component" value="Unassembled WGS sequence"/>
</dbReference>